<evidence type="ECO:0000256" key="1">
    <source>
        <dbReference type="SAM" id="MobiDB-lite"/>
    </source>
</evidence>
<gene>
    <name evidence="2" type="ORF">FQU76_12255</name>
</gene>
<dbReference type="Proteomes" id="UP000320580">
    <property type="component" value="Chromosome"/>
</dbReference>
<dbReference type="AlphaFoldDB" id="A0A5B8IIE8"/>
<dbReference type="EMBL" id="CP042266">
    <property type="protein sequence ID" value="QDY77159.1"/>
    <property type="molecule type" value="Genomic_DNA"/>
</dbReference>
<dbReference type="KEGG" id="sqz:FQU76_12255"/>
<feature type="compositionally biased region" description="Basic and acidic residues" evidence="1">
    <location>
        <begin position="242"/>
        <end position="260"/>
    </location>
</feature>
<protein>
    <submittedName>
        <fullName evidence="2">Cellulose-binding protein</fullName>
    </submittedName>
</protein>
<keyword evidence="3" id="KW-1185">Reference proteome</keyword>
<sequence>MTITEADPPQPPPPPVSPPSVSSRGFEVVRRGYRPDQADERLDTLSGERDAAWERVARLTVLARRMAADVAALRETVKEAPPQTYEALGAPARELLALTWETADHVRTSARDEAGCAVGEAETAARRLTDETGAAAGAVIAEAEEHARRLTTAARTAGGRLLMDARRDATAARAEATVVWESMRERSEHMLAALEAEQAERWAAVDRDAERRAVAGDERRAGAGERAEALLREAERELAEATEYARRTAEESQARADALRAEAQGEAEAVARETERVLSVHATSRAEALAPLKLLQDSLTETPPTGSPPAVG</sequence>
<accession>A0A5B8IIE8</accession>
<reference evidence="2 3" key="1">
    <citation type="submission" date="2019-07" db="EMBL/GenBank/DDBJ databases">
        <authorList>
            <person name="Zhu P."/>
        </authorList>
    </citation>
    <scope>NUCLEOTIDE SEQUENCE [LARGE SCALE GENOMIC DNA]</scope>
    <source>
        <strain evidence="2 3">SSL-25</strain>
    </source>
</reference>
<feature type="region of interest" description="Disordered" evidence="1">
    <location>
        <begin position="1"/>
        <end position="43"/>
    </location>
</feature>
<dbReference type="OrthoDB" id="4146319at2"/>
<evidence type="ECO:0000313" key="2">
    <source>
        <dbReference type="EMBL" id="QDY77159.1"/>
    </source>
</evidence>
<proteinExistence type="predicted"/>
<feature type="region of interest" description="Disordered" evidence="1">
    <location>
        <begin position="242"/>
        <end position="275"/>
    </location>
</feature>
<organism evidence="2 3">
    <name type="scientific">Streptomyces qinzhouensis</name>
    <dbReference type="NCBI Taxonomy" id="2599401"/>
    <lineage>
        <taxon>Bacteria</taxon>
        <taxon>Bacillati</taxon>
        <taxon>Actinomycetota</taxon>
        <taxon>Actinomycetes</taxon>
        <taxon>Kitasatosporales</taxon>
        <taxon>Streptomycetaceae</taxon>
        <taxon>Streptomyces</taxon>
    </lineage>
</organism>
<dbReference type="RefSeq" id="WP_146480445.1">
    <property type="nucleotide sequence ID" value="NZ_CP042266.1"/>
</dbReference>
<feature type="compositionally biased region" description="Pro residues" evidence="1">
    <location>
        <begin position="8"/>
        <end position="18"/>
    </location>
</feature>
<feature type="compositionally biased region" description="Basic and acidic residues" evidence="1">
    <location>
        <begin position="27"/>
        <end position="43"/>
    </location>
</feature>
<evidence type="ECO:0000313" key="3">
    <source>
        <dbReference type="Proteomes" id="UP000320580"/>
    </source>
</evidence>
<name>A0A5B8IIE8_9ACTN</name>